<dbReference type="EMBL" id="JAYKBW010000011">
    <property type="protein sequence ID" value="MEB3075598.1"/>
    <property type="molecule type" value="Genomic_DNA"/>
</dbReference>
<evidence type="ECO:0000313" key="1">
    <source>
        <dbReference type="EMBL" id="MEB3075598.1"/>
    </source>
</evidence>
<dbReference type="Proteomes" id="UP001311730">
    <property type="component" value="Unassembled WGS sequence"/>
</dbReference>
<gene>
    <name evidence="1" type="ORF">VJJ08_09860</name>
</gene>
<sequence>MSVLLEKPKKKTAKKAIPLAISSEEKETQEASQKKAVHVKKKTLWDIAEELAKNPLFTIDEKDRDLIYGSNMMTRLLQEEL</sequence>
<name>A0ABU5ZA61_9FLAO</name>
<protein>
    <submittedName>
        <fullName evidence="1">Uncharacterized protein</fullName>
    </submittedName>
</protein>
<accession>A0ABU5ZA61</accession>
<reference evidence="1 2" key="1">
    <citation type="submission" date="2023-12" db="EMBL/GenBank/DDBJ databases">
        <title>Genomic sequences of Capnocytophaga and Parvimonas strains.</title>
        <authorList>
            <person name="Watt R.M."/>
            <person name="Wang M."/>
            <person name="Yang T."/>
            <person name="Tong W.M."/>
        </authorList>
    </citation>
    <scope>NUCLEOTIDE SEQUENCE [LARGE SCALE GENOMIC DNA]</scope>
    <source>
        <strain evidence="1 2">CCUG 13096</strain>
    </source>
</reference>
<organism evidence="1 2">
    <name type="scientific">Capnocytophaga gingivalis</name>
    <dbReference type="NCBI Taxonomy" id="1017"/>
    <lineage>
        <taxon>Bacteria</taxon>
        <taxon>Pseudomonadati</taxon>
        <taxon>Bacteroidota</taxon>
        <taxon>Flavobacteriia</taxon>
        <taxon>Flavobacteriales</taxon>
        <taxon>Flavobacteriaceae</taxon>
        <taxon>Capnocytophaga</taxon>
    </lineage>
</organism>
<proteinExistence type="predicted"/>
<comment type="caution">
    <text evidence="1">The sequence shown here is derived from an EMBL/GenBank/DDBJ whole genome shotgun (WGS) entry which is preliminary data.</text>
</comment>
<evidence type="ECO:0000313" key="2">
    <source>
        <dbReference type="Proteomes" id="UP001311730"/>
    </source>
</evidence>
<dbReference type="RefSeq" id="WP_323983771.1">
    <property type="nucleotide sequence ID" value="NZ_JAYKBW010000011.1"/>
</dbReference>
<keyword evidence="2" id="KW-1185">Reference proteome</keyword>